<feature type="compositionally biased region" description="Basic and acidic residues" evidence="1">
    <location>
        <begin position="52"/>
        <end position="61"/>
    </location>
</feature>
<sequence length="73" mass="8216">MPETPEPIKCPRQEAPCKNVKPDPRTPLVHLPESRAVCTNTIYIHVSPNHQKRQELTKPQERATGSTKYAAVT</sequence>
<proteinExistence type="predicted"/>
<organism evidence="2 3">
    <name type="scientific">Phaeosphaeria nodorum (strain SN15 / ATCC MYA-4574 / FGSC 10173)</name>
    <name type="common">Glume blotch fungus</name>
    <name type="synonym">Parastagonospora nodorum</name>
    <dbReference type="NCBI Taxonomy" id="321614"/>
    <lineage>
        <taxon>Eukaryota</taxon>
        <taxon>Fungi</taxon>
        <taxon>Dikarya</taxon>
        <taxon>Ascomycota</taxon>
        <taxon>Pezizomycotina</taxon>
        <taxon>Dothideomycetes</taxon>
        <taxon>Pleosporomycetidae</taxon>
        <taxon>Pleosporales</taxon>
        <taxon>Pleosporineae</taxon>
        <taxon>Phaeosphaeriaceae</taxon>
        <taxon>Parastagonospora</taxon>
    </lineage>
</organism>
<name>A0A7U2IBZ6_PHANO</name>
<feature type="region of interest" description="Disordered" evidence="1">
    <location>
        <begin position="1"/>
        <end position="28"/>
    </location>
</feature>
<gene>
    <name evidence="2" type="ORF">JI435_423960</name>
</gene>
<dbReference type="AlphaFoldDB" id="A0A7U2IBZ6"/>
<evidence type="ECO:0000313" key="3">
    <source>
        <dbReference type="Proteomes" id="UP000663193"/>
    </source>
</evidence>
<keyword evidence="3" id="KW-1185">Reference proteome</keyword>
<reference evidence="3" key="1">
    <citation type="journal article" date="2021" name="BMC Genomics">
        <title>Chromosome-level genome assembly and manually-curated proteome of model necrotroph Parastagonospora nodorum Sn15 reveals a genome-wide trove of candidate effector homologs, and redundancy of virulence-related functions within an accessory chromosome.</title>
        <authorList>
            <person name="Bertazzoni S."/>
            <person name="Jones D.A.B."/>
            <person name="Phan H.T."/>
            <person name="Tan K.-C."/>
            <person name="Hane J.K."/>
        </authorList>
    </citation>
    <scope>NUCLEOTIDE SEQUENCE [LARGE SCALE GENOMIC DNA]</scope>
    <source>
        <strain evidence="3">SN15 / ATCC MYA-4574 / FGSC 10173)</strain>
    </source>
</reference>
<evidence type="ECO:0000313" key="2">
    <source>
        <dbReference type="EMBL" id="QRD07039.1"/>
    </source>
</evidence>
<dbReference type="EMBL" id="CP069043">
    <property type="protein sequence ID" value="QRD07039.1"/>
    <property type="molecule type" value="Genomic_DNA"/>
</dbReference>
<dbReference type="VEuPathDB" id="FungiDB:JI435_423960"/>
<feature type="region of interest" description="Disordered" evidence="1">
    <location>
        <begin position="49"/>
        <end position="73"/>
    </location>
</feature>
<accession>A0A7U2IBZ6</accession>
<dbReference type="Proteomes" id="UP000663193">
    <property type="component" value="Chromosome 21"/>
</dbReference>
<evidence type="ECO:0000256" key="1">
    <source>
        <dbReference type="SAM" id="MobiDB-lite"/>
    </source>
</evidence>
<protein>
    <submittedName>
        <fullName evidence="2">Uncharacterized protein</fullName>
    </submittedName>
</protein>